<dbReference type="AlphaFoldDB" id="A0A1C3H2P4"/>
<reference evidence="2" key="1">
    <citation type="submission" date="2016-04" db="EMBL/GenBank/DDBJ databases">
        <authorList>
            <person name="Tagini F."/>
        </authorList>
    </citation>
    <scope>NUCLEOTIDE SEQUENCE [LARGE SCALE GENOMIC DNA]</scope>
    <source>
        <strain evidence="2">CHUV0807</strain>
    </source>
</reference>
<evidence type="ECO:0000313" key="2">
    <source>
        <dbReference type="Proteomes" id="UP000190837"/>
    </source>
</evidence>
<organism evidence="1 2">
    <name type="scientific">Cardiobacterium hominis</name>
    <dbReference type="NCBI Taxonomy" id="2718"/>
    <lineage>
        <taxon>Bacteria</taxon>
        <taxon>Pseudomonadati</taxon>
        <taxon>Pseudomonadota</taxon>
        <taxon>Gammaproteobacteria</taxon>
        <taxon>Cardiobacteriales</taxon>
        <taxon>Cardiobacteriaceae</taxon>
        <taxon>Cardiobacterium</taxon>
    </lineage>
</organism>
<protein>
    <submittedName>
        <fullName evidence="1">Uncharacterized protein</fullName>
    </submittedName>
</protein>
<evidence type="ECO:0000313" key="1">
    <source>
        <dbReference type="EMBL" id="SAM59026.1"/>
    </source>
</evidence>
<name>A0A1C3H2P4_9GAMM</name>
<sequence length="85" mass="9826">MKMLFVMLNIVSAEMSTMTGSPKQHFEIKKMTLKQCEEDKFEGERAAYCDIDAVIVEDGKEEKQELKEIPFLKKYGVWITPPPII</sequence>
<dbReference type="Proteomes" id="UP000190837">
    <property type="component" value="Unassembled WGS sequence"/>
</dbReference>
<gene>
    <name evidence="1" type="ORF">CHUV0807_0518</name>
</gene>
<dbReference type="EMBL" id="FKLO01000023">
    <property type="protein sequence ID" value="SAM59026.1"/>
    <property type="molecule type" value="Genomic_DNA"/>
</dbReference>
<accession>A0A1C3H2P4</accession>
<proteinExistence type="predicted"/>